<gene>
    <name evidence="1" type="ORF">EPI10_029205</name>
</gene>
<dbReference type="AlphaFoldDB" id="A0A5B6V0S9"/>
<comment type="caution">
    <text evidence="1">The sequence shown here is derived from an EMBL/GenBank/DDBJ whole genome shotgun (WGS) entry which is preliminary data.</text>
</comment>
<evidence type="ECO:0000313" key="2">
    <source>
        <dbReference type="Proteomes" id="UP000325315"/>
    </source>
</evidence>
<protein>
    <submittedName>
        <fullName evidence="1">Uncharacterized protein</fullName>
    </submittedName>
</protein>
<dbReference type="Proteomes" id="UP000325315">
    <property type="component" value="Unassembled WGS sequence"/>
</dbReference>
<sequence>MSAKSDRVSGARPPSTTVGFRCRCRRIRRWGDQKSSLFWRNREKVLWAVLSSGQWCQTAVQGQVAVRRPRCGAPRFCSFCFVSEMG</sequence>
<keyword evidence="2" id="KW-1185">Reference proteome</keyword>
<evidence type="ECO:0000313" key="1">
    <source>
        <dbReference type="EMBL" id="KAA3462746.1"/>
    </source>
</evidence>
<dbReference type="EMBL" id="SMMG02000009">
    <property type="protein sequence ID" value="KAA3462746.1"/>
    <property type="molecule type" value="Genomic_DNA"/>
</dbReference>
<accession>A0A5B6V0S9</accession>
<name>A0A5B6V0S9_9ROSI</name>
<organism evidence="1 2">
    <name type="scientific">Gossypium australe</name>
    <dbReference type="NCBI Taxonomy" id="47621"/>
    <lineage>
        <taxon>Eukaryota</taxon>
        <taxon>Viridiplantae</taxon>
        <taxon>Streptophyta</taxon>
        <taxon>Embryophyta</taxon>
        <taxon>Tracheophyta</taxon>
        <taxon>Spermatophyta</taxon>
        <taxon>Magnoliopsida</taxon>
        <taxon>eudicotyledons</taxon>
        <taxon>Gunneridae</taxon>
        <taxon>Pentapetalae</taxon>
        <taxon>rosids</taxon>
        <taxon>malvids</taxon>
        <taxon>Malvales</taxon>
        <taxon>Malvaceae</taxon>
        <taxon>Malvoideae</taxon>
        <taxon>Gossypium</taxon>
    </lineage>
</organism>
<reference evidence="2" key="1">
    <citation type="journal article" date="2019" name="Plant Biotechnol. J.">
        <title>Genome sequencing of the Australian wild diploid species Gossypium australe highlights disease resistance and delayed gland morphogenesis.</title>
        <authorList>
            <person name="Cai Y."/>
            <person name="Cai X."/>
            <person name="Wang Q."/>
            <person name="Wang P."/>
            <person name="Zhang Y."/>
            <person name="Cai C."/>
            <person name="Xu Y."/>
            <person name="Wang K."/>
            <person name="Zhou Z."/>
            <person name="Wang C."/>
            <person name="Geng S."/>
            <person name="Li B."/>
            <person name="Dong Q."/>
            <person name="Hou Y."/>
            <person name="Wang H."/>
            <person name="Ai P."/>
            <person name="Liu Z."/>
            <person name="Yi F."/>
            <person name="Sun M."/>
            <person name="An G."/>
            <person name="Cheng J."/>
            <person name="Zhang Y."/>
            <person name="Shi Q."/>
            <person name="Xie Y."/>
            <person name="Shi X."/>
            <person name="Chang Y."/>
            <person name="Huang F."/>
            <person name="Chen Y."/>
            <person name="Hong S."/>
            <person name="Mi L."/>
            <person name="Sun Q."/>
            <person name="Zhang L."/>
            <person name="Zhou B."/>
            <person name="Peng R."/>
            <person name="Zhang X."/>
            <person name="Liu F."/>
        </authorList>
    </citation>
    <scope>NUCLEOTIDE SEQUENCE [LARGE SCALE GENOMIC DNA]</scope>
    <source>
        <strain evidence="2">cv. PA1801</strain>
    </source>
</reference>
<proteinExistence type="predicted"/>